<dbReference type="GO" id="GO:0000902">
    <property type="term" value="P:cell morphogenesis"/>
    <property type="evidence" value="ECO:0007669"/>
    <property type="project" value="InterPro"/>
</dbReference>
<dbReference type="CDD" id="cd10225">
    <property type="entry name" value="ASKHA_NBD_MreB-like"/>
    <property type="match status" value="1"/>
</dbReference>
<feature type="non-terminal residue" evidence="7">
    <location>
        <position position="255"/>
    </location>
</feature>
<evidence type="ECO:0000256" key="3">
    <source>
        <dbReference type="ARBA" id="ARBA00022741"/>
    </source>
</evidence>
<gene>
    <name evidence="7" type="ORF">METZ01_LOCUS216252</name>
</gene>
<dbReference type="GO" id="GO:0008360">
    <property type="term" value="P:regulation of cell shape"/>
    <property type="evidence" value="ECO:0007669"/>
    <property type="project" value="UniProtKB-KW"/>
</dbReference>
<comment type="subcellular location">
    <subcellularLocation>
        <location evidence="1">Cytoplasm</location>
    </subcellularLocation>
</comment>
<dbReference type="EMBL" id="UINC01050442">
    <property type="protein sequence ID" value="SVB63398.1"/>
    <property type="molecule type" value="Genomic_DNA"/>
</dbReference>
<proteinExistence type="inferred from homology"/>
<dbReference type="InterPro" id="IPR043129">
    <property type="entry name" value="ATPase_NBD"/>
</dbReference>
<evidence type="ECO:0000256" key="1">
    <source>
        <dbReference type="ARBA" id="ARBA00004496"/>
    </source>
</evidence>
<keyword evidence="3" id="KW-0547">Nucleotide-binding</keyword>
<evidence type="ECO:0000256" key="4">
    <source>
        <dbReference type="ARBA" id="ARBA00022840"/>
    </source>
</evidence>
<comment type="similarity">
    <text evidence="6">Belongs to the FtsA/MreB family.</text>
</comment>
<evidence type="ECO:0000256" key="5">
    <source>
        <dbReference type="ARBA" id="ARBA00022960"/>
    </source>
</evidence>
<evidence type="ECO:0008006" key="8">
    <source>
        <dbReference type="Google" id="ProtNLM"/>
    </source>
</evidence>
<dbReference type="AlphaFoldDB" id="A0A382FK02"/>
<evidence type="ECO:0000256" key="2">
    <source>
        <dbReference type="ARBA" id="ARBA00022490"/>
    </source>
</evidence>
<keyword evidence="2" id="KW-0963">Cytoplasm</keyword>
<evidence type="ECO:0000256" key="6">
    <source>
        <dbReference type="ARBA" id="ARBA00023458"/>
    </source>
</evidence>
<reference evidence="7" key="1">
    <citation type="submission" date="2018-05" db="EMBL/GenBank/DDBJ databases">
        <authorList>
            <person name="Lanie J.A."/>
            <person name="Ng W.-L."/>
            <person name="Kazmierczak K.M."/>
            <person name="Andrzejewski T.M."/>
            <person name="Davidsen T.M."/>
            <person name="Wayne K.J."/>
            <person name="Tettelin H."/>
            <person name="Glass J.I."/>
            <person name="Rusch D."/>
            <person name="Podicherti R."/>
            <person name="Tsui H.-C.T."/>
            <person name="Winkler M.E."/>
        </authorList>
    </citation>
    <scope>NUCLEOTIDE SEQUENCE</scope>
</reference>
<dbReference type="PRINTS" id="PR01652">
    <property type="entry name" value="SHAPEPROTEIN"/>
</dbReference>
<dbReference type="InterPro" id="IPR056546">
    <property type="entry name" value="MreB_MamK-like"/>
</dbReference>
<protein>
    <recommendedName>
        <fullName evidence="8">Rod shape-determining protein</fullName>
    </recommendedName>
</protein>
<keyword evidence="4" id="KW-0067">ATP-binding</keyword>
<dbReference type="PANTHER" id="PTHR42749:SF1">
    <property type="entry name" value="CELL SHAPE-DETERMINING PROTEIN MREB"/>
    <property type="match status" value="1"/>
</dbReference>
<dbReference type="SUPFAM" id="SSF53067">
    <property type="entry name" value="Actin-like ATPase domain"/>
    <property type="match status" value="2"/>
</dbReference>
<accession>A0A382FK02</accession>
<name>A0A382FK02_9ZZZZ</name>
<sequence>MFNNLLGLWSSDMAIDLGTANTLVYVKNRGVVLNEPSVVAVLHQGGKSKVIAVGEEAKNMLGKTPGHIQAIRPMKDGVIADFVVTEEMIKHFIRKVHNRKTFANPRIIICVPTGSTPVERRAIHDSALAAGARKVSLIEEPMAAAIGAGLPVSEPRGSMVVDIGGGTSEVAVISLGGIVYSRSLRIGGDAMDAALIHYMRKRYNLLIGEASAEMIKKEVGIAIPPKNGDGKTIDIKGRDLASGVPKEIELSQTQV</sequence>
<dbReference type="Gene3D" id="3.30.420.40">
    <property type="match status" value="2"/>
</dbReference>
<dbReference type="Pfam" id="PF06723">
    <property type="entry name" value="MreB_Mbl"/>
    <property type="match status" value="1"/>
</dbReference>
<dbReference type="GO" id="GO:0005737">
    <property type="term" value="C:cytoplasm"/>
    <property type="evidence" value="ECO:0007669"/>
    <property type="project" value="UniProtKB-SubCell"/>
</dbReference>
<dbReference type="GO" id="GO:0005524">
    <property type="term" value="F:ATP binding"/>
    <property type="evidence" value="ECO:0007669"/>
    <property type="project" value="UniProtKB-KW"/>
</dbReference>
<dbReference type="InterPro" id="IPR004753">
    <property type="entry name" value="MreB"/>
</dbReference>
<keyword evidence="5" id="KW-0133">Cell shape</keyword>
<evidence type="ECO:0000313" key="7">
    <source>
        <dbReference type="EMBL" id="SVB63398.1"/>
    </source>
</evidence>
<dbReference type="NCBIfam" id="NF010539">
    <property type="entry name" value="PRK13927.1"/>
    <property type="match status" value="1"/>
</dbReference>
<dbReference type="PANTHER" id="PTHR42749">
    <property type="entry name" value="CELL SHAPE-DETERMINING PROTEIN MREB"/>
    <property type="match status" value="1"/>
</dbReference>
<dbReference type="NCBIfam" id="TIGR00904">
    <property type="entry name" value="mreB"/>
    <property type="match status" value="1"/>
</dbReference>
<organism evidence="7">
    <name type="scientific">marine metagenome</name>
    <dbReference type="NCBI Taxonomy" id="408172"/>
    <lineage>
        <taxon>unclassified sequences</taxon>
        <taxon>metagenomes</taxon>
        <taxon>ecological metagenomes</taxon>
    </lineage>
</organism>